<evidence type="ECO:0000313" key="1">
    <source>
        <dbReference type="EMBL" id="GAA2433890.1"/>
    </source>
</evidence>
<reference evidence="1 2" key="1">
    <citation type="journal article" date="2019" name="Int. J. Syst. Evol. Microbiol.">
        <title>The Global Catalogue of Microorganisms (GCM) 10K type strain sequencing project: providing services to taxonomists for standard genome sequencing and annotation.</title>
        <authorList>
            <consortium name="The Broad Institute Genomics Platform"/>
            <consortium name="The Broad Institute Genome Sequencing Center for Infectious Disease"/>
            <person name="Wu L."/>
            <person name="Ma J."/>
        </authorList>
    </citation>
    <scope>NUCLEOTIDE SEQUENCE [LARGE SCALE GENOMIC DNA]</scope>
    <source>
        <strain evidence="1 2">JCM 6305</strain>
    </source>
</reference>
<protein>
    <submittedName>
        <fullName evidence="1">Uncharacterized protein</fullName>
    </submittedName>
</protein>
<gene>
    <name evidence="1" type="ORF">GCM10010405_16120</name>
</gene>
<proteinExistence type="predicted"/>
<accession>A0ABN3JMA0</accession>
<name>A0ABN3JMA0_9ACTN</name>
<evidence type="ECO:0000313" key="2">
    <source>
        <dbReference type="Proteomes" id="UP001501638"/>
    </source>
</evidence>
<comment type="caution">
    <text evidence="1">The sequence shown here is derived from an EMBL/GenBank/DDBJ whole genome shotgun (WGS) entry which is preliminary data.</text>
</comment>
<organism evidence="1 2">
    <name type="scientific">Streptomyces macrosporus</name>
    <dbReference type="NCBI Taxonomy" id="44032"/>
    <lineage>
        <taxon>Bacteria</taxon>
        <taxon>Bacillati</taxon>
        <taxon>Actinomycetota</taxon>
        <taxon>Actinomycetes</taxon>
        <taxon>Kitasatosporales</taxon>
        <taxon>Streptomycetaceae</taxon>
        <taxon>Streptomyces</taxon>
    </lineage>
</organism>
<keyword evidence="2" id="KW-1185">Reference proteome</keyword>
<sequence length="85" mass="9048">MPSTITAEHVRELLRSPDRDPRLVLLEGRARVVSAEEAGTDRLRGAVEVVSRDDLAGRFGPGEPSDGDLETVAARLEAVVAELGA</sequence>
<dbReference type="RefSeq" id="WP_344321421.1">
    <property type="nucleotide sequence ID" value="NZ_BAAASZ010000014.1"/>
</dbReference>
<dbReference type="EMBL" id="BAAASZ010000014">
    <property type="protein sequence ID" value="GAA2433890.1"/>
    <property type="molecule type" value="Genomic_DNA"/>
</dbReference>
<dbReference type="Proteomes" id="UP001501638">
    <property type="component" value="Unassembled WGS sequence"/>
</dbReference>